<dbReference type="InterPro" id="IPR005158">
    <property type="entry name" value="BTAD"/>
</dbReference>
<organism evidence="2">
    <name type="scientific">Deinococcus sonorensis KR-87</name>
    <dbReference type="NCBI Taxonomy" id="694439"/>
    <lineage>
        <taxon>Bacteria</taxon>
        <taxon>Thermotogati</taxon>
        <taxon>Deinococcota</taxon>
        <taxon>Deinococci</taxon>
        <taxon>Deinococcales</taxon>
        <taxon>Deinococcaceae</taxon>
        <taxon>Deinococcus</taxon>
    </lineage>
</organism>
<dbReference type="SUPFAM" id="SSF48452">
    <property type="entry name" value="TPR-like"/>
    <property type="match status" value="1"/>
</dbReference>
<dbReference type="Gene3D" id="3.40.50.300">
    <property type="entry name" value="P-loop containing nucleotide triphosphate hydrolases"/>
    <property type="match status" value="1"/>
</dbReference>
<dbReference type="SUPFAM" id="SSF52540">
    <property type="entry name" value="P-loop containing nucleoside triphosphate hydrolases"/>
    <property type="match status" value="1"/>
</dbReference>
<dbReference type="Gene3D" id="1.25.40.10">
    <property type="entry name" value="Tetratricopeptide repeat domain"/>
    <property type="match status" value="1"/>
</dbReference>
<dbReference type="RefSeq" id="WP_350241121.1">
    <property type="nucleotide sequence ID" value="NZ_CP158297.1"/>
</dbReference>
<dbReference type="InterPro" id="IPR027417">
    <property type="entry name" value="P-loop_NTPase"/>
</dbReference>
<dbReference type="Pfam" id="PF03704">
    <property type="entry name" value="BTAD"/>
    <property type="match status" value="1"/>
</dbReference>
<feature type="domain" description="Bacterial transcriptional activator" evidence="1">
    <location>
        <begin position="94"/>
        <end position="224"/>
    </location>
</feature>
<dbReference type="InterPro" id="IPR041664">
    <property type="entry name" value="AAA_16"/>
</dbReference>
<dbReference type="AlphaFoldDB" id="A0AAU7U523"/>
<proteinExistence type="predicted"/>
<keyword evidence="2" id="KW-0614">Plasmid</keyword>
<dbReference type="SMART" id="SM01043">
    <property type="entry name" value="BTAD"/>
    <property type="match status" value="1"/>
</dbReference>
<dbReference type="KEGG" id="dsc:ABOD76_02390"/>
<dbReference type="PANTHER" id="PTHR35807">
    <property type="entry name" value="TRANSCRIPTIONAL REGULATOR REDD-RELATED"/>
    <property type="match status" value="1"/>
</dbReference>
<dbReference type="InterPro" id="IPR011990">
    <property type="entry name" value="TPR-like_helical_dom_sf"/>
</dbReference>
<gene>
    <name evidence="2" type="ORF">ABOD76_02390</name>
</gene>
<geneLocation type="plasmid" evidence="2">
    <name>pDson01</name>
</geneLocation>
<protein>
    <submittedName>
        <fullName evidence="2">BTAD domain-containing putative transcriptional regulator</fullName>
    </submittedName>
</protein>
<reference evidence="2" key="1">
    <citation type="submission" date="2024-06" db="EMBL/GenBank/DDBJ databases">
        <title>Draft Genome Sequence of Deinococcus sonorensis Type Strain KR-87, a Biofilm Producing Representative of the Genus Deinococcus.</title>
        <authorList>
            <person name="Boren L.S."/>
            <person name="Grosso R.A."/>
            <person name="Hugenberg-Cox A.N."/>
            <person name="Hill J.T.E."/>
            <person name="Albert C.M."/>
            <person name="Tuohy J.M."/>
        </authorList>
    </citation>
    <scope>NUCLEOTIDE SEQUENCE</scope>
    <source>
        <strain evidence="2">KR-87</strain>
        <plasmid evidence="2">pDson01</plasmid>
    </source>
</reference>
<name>A0AAU7U523_9DEIO</name>
<dbReference type="Pfam" id="PF13191">
    <property type="entry name" value="AAA_16"/>
    <property type="match status" value="1"/>
</dbReference>
<evidence type="ECO:0000313" key="2">
    <source>
        <dbReference type="EMBL" id="XBV83554.1"/>
    </source>
</evidence>
<dbReference type="EMBL" id="CP158297">
    <property type="protein sequence ID" value="XBV83554.1"/>
    <property type="molecule type" value="Genomic_DNA"/>
</dbReference>
<dbReference type="InterPro" id="IPR051677">
    <property type="entry name" value="AfsR-DnrI-RedD_regulator"/>
</dbReference>
<evidence type="ECO:0000259" key="1">
    <source>
        <dbReference type="SMART" id="SM01043"/>
    </source>
</evidence>
<accession>A0AAU7U523</accession>
<sequence length="676" mass="73855">MPTPWRLHVLGPPALIRPDGTLLACDRRTAGLMTYLAVEGPTHRHAIARMLWPGIPDTMARNNLIQALRRLEKHTRSVLITRAPLLALAPDVAVDLKELLDGTVTAVSGTGGLEGLELDDAPDFTEWLMATRARLGQVRERDAQRAVDEAVARGDVAGALVLARHLLDLDPLSELGHRVLMRLHTLDGDRPSALRVYRRYKTRLARELGAEPHPDIVQLARDIDAGRLPRAPEQPRIPMAVLRPPHLIGREDAWARMEEAWAAGKTIYLAGAPGVGKTRLAQDFARSKGPALYLQGRPGEQDVPFSGAVRNARARLAAAPHVQLPEWVRDELARVLPEFRQGETPEPLLDEQERLQFFQAHLEMVRLTSGGYVATITDDIQYYDQATMDLGVFFLSQGATLGGHGDVPRHLIVYRRDEFPPESQRTVERHVNSGSAVRIDVEPLPEAAVTDLLSSLAVPDAPQVSGLITHSTGGNVQYVLEAVKHLYETGSFTLDGPRDLPASMATIIHQRLQRLSPTAVQVARAAAVLRTDISIERVAELLNASLLTTAAAWEELEVAQVLTGERFSHDLVQENVLMTTPAPVRQILHRSAARLLALHAAPPAVIASHWHAAGEPAHAAEWFARAAQAARATLRVQEAADLYRAAAQAHQDAGDEVQASALLQLARDAAGQRPAP</sequence>